<dbReference type="Proteomes" id="UP000196475">
    <property type="component" value="Unassembled WGS sequence"/>
</dbReference>
<dbReference type="GO" id="GO:0016829">
    <property type="term" value="F:lyase activity"/>
    <property type="evidence" value="ECO:0007669"/>
    <property type="project" value="UniProtKB-KW"/>
</dbReference>
<dbReference type="PANTHER" id="PTHR11941">
    <property type="entry name" value="ENOYL-COA HYDRATASE-RELATED"/>
    <property type="match status" value="1"/>
</dbReference>
<dbReference type="PANTHER" id="PTHR11941:SF54">
    <property type="entry name" value="ENOYL-COA HYDRATASE, MITOCHONDRIAL"/>
    <property type="match status" value="1"/>
</dbReference>
<dbReference type="InterPro" id="IPR018376">
    <property type="entry name" value="Enoyl-CoA_hyd/isom_CS"/>
</dbReference>
<name>A0A1Y3PSR4_9BACI</name>
<keyword evidence="2" id="KW-0456">Lyase</keyword>
<sequence length="263" mass="28426">MSYQTIRMDRRDKGVVWIMIDNPPANAIDDQLMHDLAAAAAELGQDDAVRVVVITSAHHKTFLAGADLKGMVQNSSKYVGDEHAIARQSAKMQACFDRFAKMPKPVIAAINGHALGGGCELALACDFRIMSKGRIGLTEVSLGLIPGAGGTQRLTRLLGRAKATELIFLAKQLEPEEALQMGLINRVVPPERLEEETTAFAEQLAEGAVKAMGLAKRAIDAADGPIEEGLRMEAEAFAETFKTGEPIIGLAAFFQKKQPQFIR</sequence>
<gene>
    <name evidence="4" type="ORF">BAA01_16075</name>
</gene>
<dbReference type="Pfam" id="PF00378">
    <property type="entry name" value="ECH_1"/>
    <property type="match status" value="1"/>
</dbReference>
<dbReference type="SUPFAM" id="SSF52096">
    <property type="entry name" value="ClpP/crotonase"/>
    <property type="match status" value="1"/>
</dbReference>
<reference evidence="5" key="1">
    <citation type="submission" date="2016-06" db="EMBL/GenBank/DDBJ databases">
        <authorList>
            <person name="Nascimento L."/>
            <person name="Pereira R.V."/>
            <person name="Martins L.F."/>
            <person name="Quaggio R.B."/>
            <person name="Silva A.M."/>
            <person name="Setubal J.C."/>
        </authorList>
    </citation>
    <scope>NUCLEOTIDE SEQUENCE [LARGE SCALE GENOMIC DNA]</scope>
</reference>
<dbReference type="EMBL" id="LZRT01000019">
    <property type="protein sequence ID" value="OUM90360.1"/>
    <property type="molecule type" value="Genomic_DNA"/>
</dbReference>
<evidence type="ECO:0000256" key="3">
    <source>
        <dbReference type="RuleBase" id="RU003707"/>
    </source>
</evidence>
<protein>
    <submittedName>
        <fullName evidence="4">Enoyl-CoA hydratase</fullName>
    </submittedName>
</protein>
<dbReference type="PROSITE" id="PS00166">
    <property type="entry name" value="ENOYL_COA_HYDRATASE"/>
    <property type="match status" value="1"/>
</dbReference>
<dbReference type="InterPro" id="IPR029045">
    <property type="entry name" value="ClpP/crotonase-like_dom_sf"/>
</dbReference>
<evidence type="ECO:0000256" key="1">
    <source>
        <dbReference type="ARBA" id="ARBA00005254"/>
    </source>
</evidence>
<dbReference type="CDD" id="cd06558">
    <property type="entry name" value="crotonase-like"/>
    <property type="match status" value="1"/>
</dbReference>
<comment type="caution">
    <text evidence="4">The sequence shown here is derived from an EMBL/GenBank/DDBJ whole genome shotgun (WGS) entry which is preliminary data.</text>
</comment>
<evidence type="ECO:0000256" key="2">
    <source>
        <dbReference type="ARBA" id="ARBA00023239"/>
    </source>
</evidence>
<dbReference type="GO" id="GO:0006635">
    <property type="term" value="P:fatty acid beta-oxidation"/>
    <property type="evidence" value="ECO:0007669"/>
    <property type="project" value="TreeGrafter"/>
</dbReference>
<comment type="similarity">
    <text evidence="1 3">Belongs to the enoyl-CoA hydratase/isomerase family.</text>
</comment>
<accession>A0A1Y3PSR4</accession>
<dbReference type="InterPro" id="IPR001753">
    <property type="entry name" value="Enoyl-CoA_hydra/iso"/>
</dbReference>
<dbReference type="FunFam" id="3.90.226.10:FF:000009">
    <property type="entry name" value="Carnitinyl-CoA dehydratase"/>
    <property type="match status" value="1"/>
</dbReference>
<dbReference type="AlphaFoldDB" id="A0A1Y3PSR4"/>
<evidence type="ECO:0000313" key="4">
    <source>
        <dbReference type="EMBL" id="OUM90360.1"/>
    </source>
</evidence>
<organism evidence="4 5">
    <name type="scientific">Bacillus thermozeamaize</name>
    <dbReference type="NCBI Taxonomy" id="230954"/>
    <lineage>
        <taxon>Bacteria</taxon>
        <taxon>Bacillati</taxon>
        <taxon>Bacillota</taxon>
        <taxon>Bacilli</taxon>
        <taxon>Bacillales</taxon>
        <taxon>Bacillaceae</taxon>
        <taxon>Bacillus</taxon>
    </lineage>
</organism>
<proteinExistence type="inferred from homology"/>
<evidence type="ECO:0000313" key="5">
    <source>
        <dbReference type="Proteomes" id="UP000196475"/>
    </source>
</evidence>
<dbReference type="Gene3D" id="3.90.226.10">
    <property type="entry name" value="2-enoyl-CoA Hydratase, Chain A, domain 1"/>
    <property type="match status" value="1"/>
</dbReference>